<dbReference type="Gene3D" id="3.30.360.10">
    <property type="entry name" value="Dihydrodipicolinate Reductase, domain 2"/>
    <property type="match status" value="1"/>
</dbReference>
<dbReference type="EMBL" id="JAOPGA020001549">
    <property type="protein sequence ID" value="KAL0489350.1"/>
    <property type="molecule type" value="Genomic_DNA"/>
</dbReference>
<accession>A0AAW2ZIT3</accession>
<dbReference type="AlphaFoldDB" id="A0AAW2ZIT3"/>
<keyword evidence="1" id="KW-0521">NADP</keyword>
<dbReference type="PANTHER" id="PTHR11133:SF22">
    <property type="entry name" value="ALPHA-AMINOADIPIC SEMIALDEHYDE SYNTHASE, MITOCHONDRIAL"/>
    <property type="match status" value="1"/>
</dbReference>
<dbReference type="InterPro" id="IPR005097">
    <property type="entry name" value="Sacchrp_dh_NADP-bd"/>
</dbReference>
<proteinExistence type="predicted"/>
<dbReference type="InterPro" id="IPR032095">
    <property type="entry name" value="Sacchrp_dh-like_C"/>
</dbReference>
<feature type="domain" description="Saccharopine dehydrogenase NADP binding" evidence="3">
    <location>
        <begin position="6"/>
        <end position="124"/>
    </location>
</feature>
<sequence>MADKRILLLGSGYVTTTVVEYLTRRPENILTLANRTVENAEKRSNDGVKDRIKVVQLDLENDDAKLEQLVRENDIVISLVPYLYHVKVAKVCLQEKKHLVTTSYISPAMRELHQQAVAADVILMNEIGVDPGIDHLAAVKIIDDVRKEGGEITSFYSWCGGLPVPDRMDDNPLKYKFSWSPKGVLMASRNVAKFIEDGKTVTVDSVLDSSRKLKLSDKYPAFDGYPNRDSTQYVEEYNIPKSRNVLRGTLRYNGFCSLLKKLLLLGLIENSPASSDNWRQVTKNLVGAQSDDDSDIKAKIAKKLNLKSEEAEQLFKDLTFFGLLNAEEKVGKNNNLLDAFATLLQKKCYYDADEPDFVFLQHIFEAEFPNGSKQTRKATLALFGDDKFSAMAKGTGLPCAVVTQLILDNKVSRRGVVGPMHSDLNDLITEGLKGEKIEVEFETINQ</sequence>
<feature type="domain" description="Saccharopine dehydrogenase-like C-terminal" evidence="4">
    <location>
        <begin position="128"/>
        <end position="435"/>
    </location>
</feature>
<dbReference type="Pfam" id="PF03435">
    <property type="entry name" value="Sacchrp_dh_NADP"/>
    <property type="match status" value="1"/>
</dbReference>
<dbReference type="SUPFAM" id="SSF55347">
    <property type="entry name" value="Glyceraldehyde-3-phosphate dehydrogenase-like, C-terminal domain"/>
    <property type="match status" value="1"/>
</dbReference>
<dbReference type="PANTHER" id="PTHR11133">
    <property type="entry name" value="SACCHAROPINE DEHYDROGENASE"/>
    <property type="match status" value="1"/>
</dbReference>
<dbReference type="FunFam" id="3.30.360.10:FF:000008">
    <property type="entry name" value="Alpha-aminoadipic semialdehyde synthase, mitochondrial"/>
    <property type="match status" value="1"/>
</dbReference>
<dbReference type="Proteomes" id="UP001431209">
    <property type="component" value="Unassembled WGS sequence"/>
</dbReference>
<dbReference type="GO" id="GO:0004753">
    <property type="term" value="F:saccharopine dehydrogenase activity"/>
    <property type="evidence" value="ECO:0007669"/>
    <property type="project" value="TreeGrafter"/>
</dbReference>
<comment type="caution">
    <text evidence="5">The sequence shown here is derived from an EMBL/GenBank/DDBJ whole genome shotgun (WGS) entry which is preliminary data.</text>
</comment>
<keyword evidence="6" id="KW-1185">Reference proteome</keyword>
<keyword evidence="2" id="KW-0560">Oxidoreductase</keyword>
<protein>
    <submittedName>
        <fullName evidence="5">Saccharopine dehydrogenase</fullName>
    </submittedName>
</protein>
<evidence type="ECO:0000259" key="4">
    <source>
        <dbReference type="Pfam" id="PF16653"/>
    </source>
</evidence>
<evidence type="ECO:0000256" key="1">
    <source>
        <dbReference type="ARBA" id="ARBA00022857"/>
    </source>
</evidence>
<dbReference type="GO" id="GO:0019878">
    <property type="term" value="P:lysine biosynthetic process via aminoadipic acid"/>
    <property type="evidence" value="ECO:0007669"/>
    <property type="project" value="TreeGrafter"/>
</dbReference>
<dbReference type="Gene3D" id="3.40.50.720">
    <property type="entry name" value="NAD(P)-binding Rossmann-like Domain"/>
    <property type="match status" value="1"/>
</dbReference>
<dbReference type="Gene3D" id="1.10.1870.10">
    <property type="entry name" value="Domain 3, Saccharopine reductase"/>
    <property type="match status" value="1"/>
</dbReference>
<evidence type="ECO:0000313" key="6">
    <source>
        <dbReference type="Proteomes" id="UP001431209"/>
    </source>
</evidence>
<reference evidence="5 6" key="1">
    <citation type="submission" date="2024-03" db="EMBL/GenBank/DDBJ databases">
        <title>The Acrasis kona genome and developmental transcriptomes reveal deep origins of eukaryotic multicellular pathways.</title>
        <authorList>
            <person name="Sheikh S."/>
            <person name="Fu C.-J."/>
            <person name="Brown M.W."/>
            <person name="Baldauf S.L."/>
        </authorList>
    </citation>
    <scope>NUCLEOTIDE SEQUENCE [LARGE SCALE GENOMIC DNA]</scope>
    <source>
        <strain evidence="5 6">ATCC MYA-3509</strain>
    </source>
</reference>
<gene>
    <name evidence="5" type="ORF">AKO1_009202</name>
</gene>
<name>A0AAW2ZIT3_9EUKA</name>
<dbReference type="InterPro" id="IPR051168">
    <property type="entry name" value="AASS"/>
</dbReference>
<dbReference type="GO" id="GO:0005737">
    <property type="term" value="C:cytoplasm"/>
    <property type="evidence" value="ECO:0007669"/>
    <property type="project" value="TreeGrafter"/>
</dbReference>
<evidence type="ECO:0000256" key="2">
    <source>
        <dbReference type="ARBA" id="ARBA00023002"/>
    </source>
</evidence>
<dbReference type="FunFam" id="3.40.50.720:FF:000072">
    <property type="entry name" value="Saccharopine dehydrogenase [NADP(+), L-glutamate-forming]"/>
    <property type="match status" value="1"/>
</dbReference>
<organism evidence="5 6">
    <name type="scientific">Acrasis kona</name>
    <dbReference type="NCBI Taxonomy" id="1008807"/>
    <lineage>
        <taxon>Eukaryota</taxon>
        <taxon>Discoba</taxon>
        <taxon>Heterolobosea</taxon>
        <taxon>Tetramitia</taxon>
        <taxon>Eutetramitia</taxon>
        <taxon>Acrasidae</taxon>
        <taxon>Acrasis</taxon>
    </lineage>
</organism>
<dbReference type="SUPFAM" id="SSF51735">
    <property type="entry name" value="NAD(P)-binding Rossmann-fold domains"/>
    <property type="match status" value="1"/>
</dbReference>
<dbReference type="InterPro" id="IPR036291">
    <property type="entry name" value="NAD(P)-bd_dom_sf"/>
</dbReference>
<evidence type="ECO:0000313" key="5">
    <source>
        <dbReference type="EMBL" id="KAL0489350.1"/>
    </source>
</evidence>
<evidence type="ECO:0000259" key="3">
    <source>
        <dbReference type="Pfam" id="PF03435"/>
    </source>
</evidence>
<dbReference type="Pfam" id="PF16653">
    <property type="entry name" value="Sacchrp_dh_C"/>
    <property type="match status" value="1"/>
</dbReference>